<evidence type="ECO:0000313" key="2">
    <source>
        <dbReference type="Proteomes" id="UP000033615"/>
    </source>
</evidence>
<dbReference type="GO" id="GO:0030638">
    <property type="term" value="P:polyketide metabolic process"/>
    <property type="evidence" value="ECO:0007669"/>
    <property type="project" value="InterPro"/>
</dbReference>
<reference evidence="1" key="1">
    <citation type="submission" date="2016-12" db="EMBL/GenBank/DDBJ databases">
        <title>Genome sequence of Streptomyces antioxidans MUSC 164.</title>
        <authorList>
            <person name="Lee L.-H."/>
            <person name="Ser H.-L."/>
        </authorList>
    </citation>
    <scope>NUCLEOTIDE SEQUENCE [LARGE SCALE GENOMIC DNA]</scope>
    <source>
        <strain evidence="1">MUSC 164</strain>
    </source>
</reference>
<dbReference type="InterPro" id="IPR009959">
    <property type="entry name" value="Cyclase_SnoaL-like"/>
</dbReference>
<dbReference type="OrthoDB" id="9182871at2"/>
<gene>
    <name evidence="1" type="ORF">VT50_0206215</name>
</gene>
<name>A0A1V4D9S3_9ACTN</name>
<keyword evidence="2" id="KW-1185">Reference proteome</keyword>
<dbReference type="InterPro" id="IPR032710">
    <property type="entry name" value="NTF2-like_dom_sf"/>
</dbReference>
<organism evidence="1 2">
    <name type="scientific">Streptomyces antioxidans</name>
    <dbReference type="NCBI Taxonomy" id="1507734"/>
    <lineage>
        <taxon>Bacteria</taxon>
        <taxon>Bacillati</taxon>
        <taxon>Actinomycetota</taxon>
        <taxon>Actinomycetes</taxon>
        <taxon>Kitasatosporales</taxon>
        <taxon>Streptomycetaceae</taxon>
        <taxon>Streptomyces</taxon>
    </lineage>
</organism>
<proteinExistence type="predicted"/>
<dbReference type="Proteomes" id="UP000033615">
    <property type="component" value="Unassembled WGS sequence"/>
</dbReference>
<protein>
    <recommendedName>
        <fullName evidence="3">Ester cyclase</fullName>
    </recommendedName>
</protein>
<sequence>MRKVRQIAGGPMVTTYKIYRGTQTGPILGVGPTGRTVDFETVDVMKVHTGRITGHWGVGNLLKMLSQLDAVAL</sequence>
<dbReference type="EMBL" id="LAKD02000011">
    <property type="protein sequence ID" value="OPF82622.1"/>
    <property type="molecule type" value="Genomic_DNA"/>
</dbReference>
<dbReference type="AlphaFoldDB" id="A0A1V4D9S3"/>
<evidence type="ECO:0008006" key="3">
    <source>
        <dbReference type="Google" id="ProtNLM"/>
    </source>
</evidence>
<comment type="caution">
    <text evidence="1">The sequence shown here is derived from an EMBL/GenBank/DDBJ whole genome shotgun (WGS) entry which is preliminary data.</text>
</comment>
<dbReference type="Pfam" id="PF07366">
    <property type="entry name" value="SnoaL"/>
    <property type="match status" value="1"/>
</dbReference>
<dbReference type="SUPFAM" id="SSF54427">
    <property type="entry name" value="NTF2-like"/>
    <property type="match status" value="1"/>
</dbReference>
<evidence type="ECO:0000313" key="1">
    <source>
        <dbReference type="EMBL" id="OPF82622.1"/>
    </source>
</evidence>
<dbReference type="Gene3D" id="3.10.450.50">
    <property type="match status" value="1"/>
</dbReference>
<accession>A0A1V4D9S3</accession>
<dbReference type="RefSeq" id="WP_053048703.1">
    <property type="nucleotide sequence ID" value="NZ_LAKD02000011.1"/>
</dbReference>